<dbReference type="GO" id="GO:0005886">
    <property type="term" value="C:plasma membrane"/>
    <property type="evidence" value="ECO:0007669"/>
    <property type="project" value="UniProtKB-SubCell"/>
</dbReference>
<dbReference type="Gene3D" id="1.20.1640.10">
    <property type="entry name" value="Multidrug efflux transporter AcrB transmembrane domain"/>
    <property type="match status" value="1"/>
</dbReference>
<dbReference type="RefSeq" id="WP_064031587.1">
    <property type="nucleotide sequence ID" value="NZ_LUUK01000226.1"/>
</dbReference>
<keyword evidence="3 9" id="KW-1003">Cell membrane</keyword>
<dbReference type="STRING" id="702114.A1355_15145"/>
<dbReference type="GO" id="GO:0015450">
    <property type="term" value="F:protein-transporting ATPase activity"/>
    <property type="evidence" value="ECO:0007669"/>
    <property type="project" value="InterPro"/>
</dbReference>
<dbReference type="InterPro" id="IPR055344">
    <property type="entry name" value="SecD_SecF_C_bact"/>
</dbReference>
<evidence type="ECO:0000256" key="5">
    <source>
        <dbReference type="ARBA" id="ARBA00022927"/>
    </source>
</evidence>
<keyword evidence="8 9" id="KW-0472">Membrane</keyword>
<evidence type="ECO:0000256" key="2">
    <source>
        <dbReference type="ARBA" id="ARBA00022448"/>
    </source>
</evidence>
<keyword evidence="6 9" id="KW-1133">Transmembrane helix</keyword>
<evidence type="ECO:0000256" key="9">
    <source>
        <dbReference type="HAMAP-Rule" id="MF_01464"/>
    </source>
</evidence>
<gene>
    <name evidence="9" type="primary">secF</name>
    <name evidence="11" type="ORF">A1355_15145</name>
</gene>
<evidence type="ECO:0000256" key="7">
    <source>
        <dbReference type="ARBA" id="ARBA00023010"/>
    </source>
</evidence>
<comment type="subcellular location">
    <subcellularLocation>
        <location evidence="1 9">Cell membrane</location>
        <topology evidence="1 9">Multi-pass membrane protein</topology>
    </subcellularLocation>
</comment>
<dbReference type="PRINTS" id="PR01755">
    <property type="entry name" value="SECFTRNLCASE"/>
</dbReference>
<dbReference type="InterPro" id="IPR022813">
    <property type="entry name" value="SecD/SecF_arch_bac"/>
</dbReference>
<keyword evidence="5 9" id="KW-0653">Protein transport</keyword>
<dbReference type="Pfam" id="PF02355">
    <property type="entry name" value="SecD_SecF_C"/>
    <property type="match status" value="1"/>
</dbReference>
<dbReference type="OrthoDB" id="9774769at2"/>
<name>A0A177N1R9_9GAMM</name>
<feature type="transmembrane region" description="Helical" evidence="9">
    <location>
        <begin position="188"/>
        <end position="207"/>
    </location>
</feature>
<evidence type="ECO:0000256" key="8">
    <source>
        <dbReference type="ARBA" id="ARBA00023136"/>
    </source>
</evidence>
<evidence type="ECO:0000256" key="3">
    <source>
        <dbReference type="ARBA" id="ARBA00022475"/>
    </source>
</evidence>
<reference evidence="12" key="1">
    <citation type="submission" date="2016-03" db="EMBL/GenBank/DDBJ databases">
        <authorList>
            <person name="Heylen K."/>
            <person name="De Vos P."/>
            <person name="Vekeman B."/>
        </authorList>
    </citation>
    <scope>NUCLEOTIDE SEQUENCE [LARGE SCALE GENOMIC DNA]</scope>
    <source>
        <strain evidence="12">R-45383</strain>
    </source>
</reference>
<proteinExistence type="inferred from homology"/>
<keyword evidence="12" id="KW-1185">Reference proteome</keyword>
<evidence type="ECO:0000259" key="10">
    <source>
        <dbReference type="Pfam" id="PF02355"/>
    </source>
</evidence>
<dbReference type="InterPro" id="IPR048634">
    <property type="entry name" value="SecD_SecF_C"/>
</dbReference>
<dbReference type="SUPFAM" id="SSF82866">
    <property type="entry name" value="Multidrug efflux transporter AcrB transmembrane domain"/>
    <property type="match status" value="1"/>
</dbReference>
<keyword evidence="7 9" id="KW-0811">Translocation</keyword>
<evidence type="ECO:0000256" key="4">
    <source>
        <dbReference type="ARBA" id="ARBA00022692"/>
    </source>
</evidence>
<feature type="domain" description="Protein export membrane protein SecD/SecF C-terminal" evidence="10">
    <location>
        <begin position="112"/>
        <end position="288"/>
    </location>
</feature>
<dbReference type="Proteomes" id="UP000077628">
    <property type="component" value="Unassembled WGS sequence"/>
</dbReference>
<dbReference type="GO" id="GO:0065002">
    <property type="term" value="P:intracellular protein transmembrane transport"/>
    <property type="evidence" value="ECO:0007669"/>
    <property type="project" value="UniProtKB-UniRule"/>
</dbReference>
<keyword evidence="2 9" id="KW-0813">Transport</keyword>
<feature type="transmembrane region" description="Helical" evidence="9">
    <location>
        <begin position="262"/>
        <end position="290"/>
    </location>
</feature>
<feature type="transmembrane region" description="Helical" evidence="9">
    <location>
        <begin position="15"/>
        <end position="33"/>
    </location>
</feature>
<feature type="transmembrane region" description="Helical" evidence="9">
    <location>
        <begin position="159"/>
        <end position="182"/>
    </location>
</feature>
<dbReference type="EMBL" id="LUUK01000226">
    <property type="protein sequence ID" value="OAI11832.1"/>
    <property type="molecule type" value="Genomic_DNA"/>
</dbReference>
<dbReference type="PANTHER" id="PTHR30081:SF8">
    <property type="entry name" value="PROTEIN TRANSLOCASE SUBUNIT SECF"/>
    <property type="match status" value="1"/>
</dbReference>
<comment type="subunit">
    <text evidence="9">Forms a complex with SecD. Part of the essential Sec protein translocation apparatus which comprises SecA, SecYEG and auxiliary proteins SecDF-YajC and YidC.</text>
</comment>
<evidence type="ECO:0000313" key="11">
    <source>
        <dbReference type="EMBL" id="OAI11832.1"/>
    </source>
</evidence>
<keyword evidence="4 9" id="KW-0812">Transmembrane</keyword>
<evidence type="ECO:0000256" key="6">
    <source>
        <dbReference type="ARBA" id="ARBA00022989"/>
    </source>
</evidence>
<dbReference type="Pfam" id="PF07549">
    <property type="entry name" value="Sec_GG"/>
    <property type="match status" value="1"/>
</dbReference>
<dbReference type="NCBIfam" id="TIGR00916">
    <property type="entry name" value="2A0604s01"/>
    <property type="match status" value="1"/>
</dbReference>
<dbReference type="PANTHER" id="PTHR30081">
    <property type="entry name" value="PROTEIN-EXPORT MEMBRANE PROTEIN SEC"/>
    <property type="match status" value="1"/>
</dbReference>
<dbReference type="HAMAP" id="MF_01464_B">
    <property type="entry name" value="SecF_B"/>
    <property type="match status" value="1"/>
</dbReference>
<evidence type="ECO:0000256" key="1">
    <source>
        <dbReference type="ARBA" id="ARBA00004651"/>
    </source>
</evidence>
<dbReference type="GO" id="GO:0006605">
    <property type="term" value="P:protein targeting"/>
    <property type="evidence" value="ECO:0007669"/>
    <property type="project" value="UniProtKB-UniRule"/>
</dbReference>
<protein>
    <recommendedName>
        <fullName evidence="9">Protein-export membrane protein SecF</fullName>
    </recommendedName>
</protein>
<dbReference type="InterPro" id="IPR022645">
    <property type="entry name" value="SecD/SecF_bac"/>
</dbReference>
<sequence length="308" mass="34112">MTAERHIDFLSKRKLAYFFSGTLFLISLISFFVKGLDLGIDFTGGSVYEMHYNQSVDIDKMRSTLEQQGFADANLQNFGSSQDILIRLKPIENISQKELSEKVLSVANSSQAQAGELRRVEFVGPQVGDELINDGGLALFFAFVGVMVYVSIRFEWKLSVGAIAALFHDTIITMGFFSVFGWEFDMTVLSAILALIGYSINDTIVVYDRIRETVRTSRREPIADITNRALNDTLSRTILTSLTVFLTLLALAFLGGKTIHGFAIAMLIGVIKGTYSSIYIASSLALSLGLTREDLMPPEKDETVDQLP</sequence>
<dbReference type="InterPro" id="IPR005665">
    <property type="entry name" value="SecF_bac"/>
</dbReference>
<organism evidence="11 12">
    <name type="scientific">Methylomonas koyamae</name>
    <dbReference type="NCBI Taxonomy" id="702114"/>
    <lineage>
        <taxon>Bacteria</taxon>
        <taxon>Pseudomonadati</taxon>
        <taxon>Pseudomonadota</taxon>
        <taxon>Gammaproteobacteria</taxon>
        <taxon>Methylococcales</taxon>
        <taxon>Methylococcaceae</taxon>
        <taxon>Methylomonas</taxon>
    </lineage>
</organism>
<feature type="transmembrane region" description="Helical" evidence="9">
    <location>
        <begin position="238"/>
        <end position="256"/>
    </location>
</feature>
<evidence type="ECO:0000313" key="12">
    <source>
        <dbReference type="Proteomes" id="UP000077628"/>
    </source>
</evidence>
<dbReference type="NCBIfam" id="TIGR00966">
    <property type="entry name" value="transloc_SecF"/>
    <property type="match status" value="1"/>
</dbReference>
<dbReference type="AlphaFoldDB" id="A0A177N1R9"/>
<comment type="caution">
    <text evidence="11">The sequence shown here is derived from an EMBL/GenBank/DDBJ whole genome shotgun (WGS) entry which is preliminary data.</text>
</comment>
<feature type="transmembrane region" description="Helical" evidence="9">
    <location>
        <begin position="135"/>
        <end position="152"/>
    </location>
</feature>
<dbReference type="GO" id="GO:0043952">
    <property type="term" value="P:protein transport by the Sec complex"/>
    <property type="evidence" value="ECO:0007669"/>
    <property type="project" value="UniProtKB-UniRule"/>
</dbReference>
<dbReference type="InterPro" id="IPR022646">
    <property type="entry name" value="SecD/SecF_CS"/>
</dbReference>
<comment type="similarity">
    <text evidence="9">Belongs to the SecD/SecF family. SecF subfamily.</text>
</comment>
<accession>A0A177N1R9</accession>
<comment type="function">
    <text evidence="9">Part of the Sec protein translocase complex. Interacts with the SecYEG preprotein conducting channel. SecDF uses the proton motive force (PMF) to complete protein translocation after the ATP-dependent function of SecA.</text>
</comment>